<feature type="non-terminal residue" evidence="3">
    <location>
        <position position="1506"/>
    </location>
</feature>
<feature type="domain" description="YDG" evidence="2">
    <location>
        <begin position="1224"/>
        <end position="1303"/>
    </location>
</feature>
<feature type="signal peptide" evidence="1">
    <location>
        <begin position="1"/>
        <end position="25"/>
    </location>
</feature>
<feature type="domain" description="YDG" evidence="2">
    <location>
        <begin position="789"/>
        <end position="868"/>
    </location>
</feature>
<feature type="domain" description="YDG" evidence="2">
    <location>
        <begin position="702"/>
        <end position="783"/>
    </location>
</feature>
<feature type="domain" description="YDG" evidence="2">
    <location>
        <begin position="876"/>
        <end position="957"/>
    </location>
</feature>
<dbReference type="InterPro" id="IPR041248">
    <property type="entry name" value="YDG"/>
</dbReference>
<proteinExistence type="predicted"/>
<feature type="domain" description="YDG" evidence="2">
    <location>
        <begin position="1311"/>
        <end position="1390"/>
    </location>
</feature>
<dbReference type="Proteomes" id="UP000289859">
    <property type="component" value="Unassembled WGS sequence"/>
</dbReference>
<feature type="chain" id="PRO_5020747122" description="YDG domain-containing protein" evidence="1">
    <location>
        <begin position="26"/>
        <end position="1506"/>
    </location>
</feature>
<dbReference type="RefSeq" id="WP_128766462.1">
    <property type="nucleotide sequence ID" value="NZ_QOVK01000018.1"/>
</dbReference>
<feature type="domain" description="YDG" evidence="2">
    <location>
        <begin position="1398"/>
        <end position="1477"/>
    </location>
</feature>
<reference evidence="3 4" key="1">
    <citation type="submission" date="2018-07" db="EMBL/GenBank/DDBJ databases">
        <title>Leeuwenhoekiella genomics.</title>
        <authorList>
            <person name="Tahon G."/>
            <person name="Willems A."/>
        </authorList>
    </citation>
    <scope>NUCLEOTIDE SEQUENCE [LARGE SCALE GENOMIC DNA]</scope>
    <source>
        <strain evidence="3 4">LMG 29608</strain>
    </source>
</reference>
<comment type="caution">
    <text evidence="3">The sequence shown here is derived from an EMBL/GenBank/DDBJ whole genome shotgun (WGS) entry which is preliminary data.</text>
</comment>
<feature type="domain" description="YDG" evidence="2">
    <location>
        <begin position="1137"/>
        <end position="1216"/>
    </location>
</feature>
<dbReference type="Pfam" id="PF18657">
    <property type="entry name" value="YDG"/>
    <property type="match status" value="10"/>
</dbReference>
<dbReference type="EMBL" id="QOVK01000018">
    <property type="protein sequence ID" value="RXG17055.1"/>
    <property type="molecule type" value="Genomic_DNA"/>
</dbReference>
<feature type="domain" description="YDG" evidence="2">
    <location>
        <begin position="963"/>
        <end position="1042"/>
    </location>
</feature>
<dbReference type="OrthoDB" id="1522652at2"/>
<keyword evidence="4" id="KW-1185">Reference proteome</keyword>
<evidence type="ECO:0000313" key="3">
    <source>
        <dbReference type="EMBL" id="RXG17055.1"/>
    </source>
</evidence>
<organism evidence="3 4">
    <name type="scientific">Leeuwenhoekiella polynyae</name>
    <dbReference type="NCBI Taxonomy" id="1550906"/>
    <lineage>
        <taxon>Bacteria</taxon>
        <taxon>Pseudomonadati</taxon>
        <taxon>Bacteroidota</taxon>
        <taxon>Flavobacteriia</taxon>
        <taxon>Flavobacteriales</taxon>
        <taxon>Flavobacteriaceae</taxon>
        <taxon>Leeuwenhoekiella</taxon>
    </lineage>
</organism>
<feature type="domain" description="YDG" evidence="2">
    <location>
        <begin position="1050"/>
        <end position="1131"/>
    </location>
</feature>
<evidence type="ECO:0000259" key="2">
    <source>
        <dbReference type="Pfam" id="PF18657"/>
    </source>
</evidence>
<evidence type="ECO:0000313" key="4">
    <source>
        <dbReference type="Proteomes" id="UP000289859"/>
    </source>
</evidence>
<feature type="domain" description="YDG" evidence="2">
    <location>
        <begin position="616"/>
        <end position="696"/>
    </location>
</feature>
<keyword evidence="1" id="KW-0732">Signal</keyword>
<evidence type="ECO:0000256" key="1">
    <source>
        <dbReference type="SAM" id="SignalP"/>
    </source>
</evidence>
<name>A0A4V1KPR9_9FLAO</name>
<accession>A0A4V1KPR9</accession>
<sequence>MQKLLLTLLLITSCFGYNLNSQSLAAGDIAFVGYNTDNPDGFAFITLTDIPAGTIIYFTDQGWSSFNNTWYSNGEDHIIWTAPSGGLSMGTIVSVVESTSDSFTSSYGTANLASGYSGFSLSAGDSMIAYTSGTGAAPPNPNFLAAIYGDDNYAGVPGCDDSVTKWFDCQNCTQINVDCNTTSVSTSDLPTGLTNGVNAVALFPDSFLEQDNAQYTGTLTGTVEQVRIAINNRNNWSFNDGIGTNNTTSPYNFAAGTFSSPNITPEVTNTAPSVGGTTAGQTVNDNATINLFSGITITDADGDNVTATISLDNNAKGVITGASSGTGPYTITSRGAAAMQTALRSLSFNSTDNRTATSETTIFTVTINDGTENTIDNTTTVISSAVAPTVSSVSVPSNDTYIISQNLDFTVNFNEAVTVNTGGGTPELSLTIGGTARQATLLGGSGTTNLQFRYTVQSGDLDTDGIAIGTLATGGGTLRDSGGKDANLTLNAIGATTNVLVDAVAPRVSSIVRQNPTTSPTNADALVWDVTFSEAVSNTSIDDFTVTGTTATIASVTNPSGTVYRVTVSGGDLAGLNGTVTLGFSGSQDISDVAGNALTNTTPTGTNTNTFVVENKIPLTITGLTGEDKEYDGTTAATASGTASLSGVVGADDVSLSGTPVFTFASADAGTGIAITTTGYTISGADAGNYTLTQPTLSADITTKALTITGITGDDKEYDGTTAATASGTASLSGIESTDVVSLGGTSVFTFASADVGTGIAITTTGYTISGADAGNYTLTQPTLSADITTKAVTIAGLTGDDKEYDGTTAATASGTASLSGVETTDVVSLGGTPVFTFASADVGTGIGITTTGYTISGADAGNYTLTQPGLSADITTKALTITGITGDDKEYDGTTTATATGTASLSGVETTDVVSLGGTPVFTFASADVGTGIAITTTGYTISGADAGNYTLTQPTLSADITTKALTITGITGDDKEYDGTTAATASGTASLSGVVGADVVSLGGTPVFTFGSADVGTGITITTTGYTISGADAGNYTLTQPGLSADITTKALTITGITGDDKEYDGTTAATASGTASLSGIESTDVVSLGGTPVFTFASADVSTGIAITTTGYTISGTDAGNYTLTQPTLSADITTKALTITGITGDDKEYDGTTAATASGTASLSGVETTDVVSLGGTPVFTFASADVGTGIVINTTGYTLSGADAGNYTLNQPGLSADITTKALTITGITGDNKEYDGTTAATASGTASLSGVESTDAVSLSGTPVFTFTSADVGTGIAITTTGYTISGADAGNYTLTQPDLSADITTKAVTITGITGDDKEYDGTTVATASGTASLSGLETTDVVSLGGTPVFTFASADVGTGIAITTTGYTISGADAGNYTLTQPGLSADITSKAVTITGITGDNKEYDGTTAATASGTASLRGLESTDVVSLGGTPVFTFGSADVGTGITITTTGYTISGADAGNYTLTQPGLSADITTKALTITGITGDDKEYDGTTT</sequence>
<protein>
    <recommendedName>
        <fullName evidence="2">YDG domain-containing protein</fullName>
    </recommendedName>
</protein>
<gene>
    <name evidence="3" type="ORF">DSM02_3153</name>
</gene>